<dbReference type="Pfam" id="PF01381">
    <property type="entry name" value="HTH_3"/>
    <property type="match status" value="1"/>
</dbReference>
<dbReference type="InterPro" id="IPR010982">
    <property type="entry name" value="Lambda_DNA-bd_dom_sf"/>
</dbReference>
<dbReference type="Gene3D" id="1.10.260.40">
    <property type="entry name" value="lambda repressor-like DNA-binding domains"/>
    <property type="match status" value="1"/>
</dbReference>
<evidence type="ECO:0000313" key="4">
    <source>
        <dbReference type="Proteomes" id="UP000284219"/>
    </source>
</evidence>
<organism evidence="3 4">
    <name type="scientific">Ammoniphilus oxalaticus</name>
    <dbReference type="NCBI Taxonomy" id="66863"/>
    <lineage>
        <taxon>Bacteria</taxon>
        <taxon>Bacillati</taxon>
        <taxon>Bacillota</taxon>
        <taxon>Bacilli</taxon>
        <taxon>Bacillales</taxon>
        <taxon>Paenibacillaceae</taxon>
        <taxon>Aneurinibacillus group</taxon>
        <taxon>Ammoniphilus</taxon>
    </lineage>
</organism>
<dbReference type="RefSeq" id="WP_120191060.1">
    <property type="nucleotide sequence ID" value="NZ_MCHY01000013.1"/>
</dbReference>
<dbReference type="GO" id="GO:0005829">
    <property type="term" value="C:cytosol"/>
    <property type="evidence" value="ECO:0007669"/>
    <property type="project" value="TreeGrafter"/>
</dbReference>
<name>A0A419SD26_9BACL</name>
<reference evidence="3 4" key="1">
    <citation type="submission" date="2016-08" db="EMBL/GenBank/DDBJ databases">
        <title>Novel Firmicute Genomes.</title>
        <authorList>
            <person name="Poppleton D.I."/>
            <person name="Gribaldo S."/>
        </authorList>
    </citation>
    <scope>NUCLEOTIDE SEQUENCE [LARGE SCALE GENOMIC DNA]</scope>
    <source>
        <strain evidence="3 4">RAOx-1</strain>
    </source>
</reference>
<dbReference type="EMBL" id="MCHY01000013">
    <property type="protein sequence ID" value="RKD20996.1"/>
    <property type="molecule type" value="Genomic_DNA"/>
</dbReference>
<protein>
    <submittedName>
        <fullName evidence="3">Transcriptional regulator</fullName>
    </submittedName>
</protein>
<comment type="caution">
    <text evidence="3">The sequence shown here is derived from an EMBL/GenBank/DDBJ whole genome shotgun (WGS) entry which is preliminary data.</text>
</comment>
<dbReference type="InterPro" id="IPR001387">
    <property type="entry name" value="Cro/C1-type_HTH"/>
</dbReference>
<feature type="domain" description="HTH cro/C1-type" evidence="2">
    <location>
        <begin position="5"/>
        <end position="59"/>
    </location>
</feature>
<accession>A0A419SD26</accession>
<proteinExistence type="predicted"/>
<evidence type="ECO:0000313" key="3">
    <source>
        <dbReference type="EMBL" id="RKD20996.1"/>
    </source>
</evidence>
<evidence type="ECO:0000259" key="2">
    <source>
        <dbReference type="PROSITE" id="PS50943"/>
    </source>
</evidence>
<dbReference type="PANTHER" id="PTHR46797">
    <property type="entry name" value="HTH-TYPE TRANSCRIPTIONAL REGULATOR"/>
    <property type="match status" value="1"/>
</dbReference>
<evidence type="ECO:0000256" key="1">
    <source>
        <dbReference type="ARBA" id="ARBA00023125"/>
    </source>
</evidence>
<dbReference type="SMART" id="SM00530">
    <property type="entry name" value="HTH_XRE"/>
    <property type="match status" value="1"/>
</dbReference>
<dbReference type="Proteomes" id="UP000284219">
    <property type="component" value="Unassembled WGS sequence"/>
</dbReference>
<sequence>MRLWLVNKRNQLGLTQEEVANRSSIARTTYAMIEQDKRMPSVPVAKRIAKALKIDWTFFFDDECHETRHSSSKIESNPRKEVS</sequence>
<dbReference type="CDD" id="cd00093">
    <property type="entry name" value="HTH_XRE"/>
    <property type="match status" value="1"/>
</dbReference>
<dbReference type="OrthoDB" id="1859224at2"/>
<dbReference type="SUPFAM" id="SSF47413">
    <property type="entry name" value="lambda repressor-like DNA-binding domains"/>
    <property type="match status" value="1"/>
</dbReference>
<keyword evidence="1" id="KW-0238">DNA-binding</keyword>
<dbReference type="InterPro" id="IPR050807">
    <property type="entry name" value="TransReg_Diox_bact_type"/>
</dbReference>
<gene>
    <name evidence="3" type="ORF">BEP19_15035</name>
</gene>
<dbReference type="AlphaFoldDB" id="A0A419SD26"/>
<keyword evidence="4" id="KW-1185">Reference proteome</keyword>
<dbReference type="GO" id="GO:0003677">
    <property type="term" value="F:DNA binding"/>
    <property type="evidence" value="ECO:0007669"/>
    <property type="project" value="UniProtKB-KW"/>
</dbReference>
<dbReference type="PANTHER" id="PTHR46797:SF1">
    <property type="entry name" value="METHYLPHOSPHONATE SYNTHASE"/>
    <property type="match status" value="1"/>
</dbReference>
<dbReference type="GO" id="GO:0003700">
    <property type="term" value="F:DNA-binding transcription factor activity"/>
    <property type="evidence" value="ECO:0007669"/>
    <property type="project" value="TreeGrafter"/>
</dbReference>
<dbReference type="PROSITE" id="PS50943">
    <property type="entry name" value="HTH_CROC1"/>
    <property type="match status" value="1"/>
</dbReference>